<reference evidence="1" key="1">
    <citation type="journal article" date="2023" name="Mol. Phylogenet. Evol.">
        <title>Genome-scale phylogeny and comparative genomics of the fungal order Sordariales.</title>
        <authorList>
            <person name="Hensen N."/>
            <person name="Bonometti L."/>
            <person name="Westerberg I."/>
            <person name="Brannstrom I.O."/>
            <person name="Guillou S."/>
            <person name="Cros-Aarteil S."/>
            <person name="Calhoun S."/>
            <person name="Haridas S."/>
            <person name="Kuo A."/>
            <person name="Mondo S."/>
            <person name="Pangilinan J."/>
            <person name="Riley R."/>
            <person name="LaButti K."/>
            <person name="Andreopoulos B."/>
            <person name="Lipzen A."/>
            <person name="Chen C."/>
            <person name="Yan M."/>
            <person name="Daum C."/>
            <person name="Ng V."/>
            <person name="Clum A."/>
            <person name="Steindorff A."/>
            <person name="Ohm R.A."/>
            <person name="Martin F."/>
            <person name="Silar P."/>
            <person name="Natvig D.O."/>
            <person name="Lalanne C."/>
            <person name="Gautier V."/>
            <person name="Ament-Velasquez S.L."/>
            <person name="Kruys A."/>
            <person name="Hutchinson M.I."/>
            <person name="Powell A.J."/>
            <person name="Barry K."/>
            <person name="Miller A.N."/>
            <person name="Grigoriev I.V."/>
            <person name="Debuchy R."/>
            <person name="Gladieux P."/>
            <person name="Hiltunen Thoren M."/>
            <person name="Johannesson H."/>
        </authorList>
    </citation>
    <scope>NUCLEOTIDE SEQUENCE</scope>
    <source>
        <strain evidence="1">CBS 892.96</strain>
    </source>
</reference>
<protein>
    <submittedName>
        <fullName evidence="1">Uncharacterized protein</fullName>
    </submittedName>
</protein>
<dbReference type="EMBL" id="MU866215">
    <property type="protein sequence ID" value="KAK4175901.1"/>
    <property type="molecule type" value="Genomic_DNA"/>
</dbReference>
<reference evidence="1" key="2">
    <citation type="submission" date="2023-05" db="EMBL/GenBank/DDBJ databases">
        <authorList>
            <consortium name="Lawrence Berkeley National Laboratory"/>
            <person name="Steindorff A."/>
            <person name="Hensen N."/>
            <person name="Bonometti L."/>
            <person name="Westerberg I."/>
            <person name="Brannstrom I.O."/>
            <person name="Guillou S."/>
            <person name="Cros-Aarteil S."/>
            <person name="Calhoun S."/>
            <person name="Haridas S."/>
            <person name="Kuo A."/>
            <person name="Mondo S."/>
            <person name="Pangilinan J."/>
            <person name="Riley R."/>
            <person name="Labutti K."/>
            <person name="Andreopoulos B."/>
            <person name="Lipzen A."/>
            <person name="Chen C."/>
            <person name="Yanf M."/>
            <person name="Daum C."/>
            <person name="Ng V."/>
            <person name="Clum A."/>
            <person name="Ohm R."/>
            <person name="Martin F."/>
            <person name="Silar P."/>
            <person name="Natvig D."/>
            <person name="Lalanne C."/>
            <person name="Gautier V."/>
            <person name="Ament-Velasquez S.L."/>
            <person name="Kruys A."/>
            <person name="Hutchinson M.I."/>
            <person name="Powell A.J."/>
            <person name="Barry K."/>
            <person name="Miller A.N."/>
            <person name="Grigoriev I.V."/>
            <person name="Debuchy R."/>
            <person name="Gladieux P."/>
            <person name="Thoren M.H."/>
            <person name="Johannesson H."/>
        </authorList>
    </citation>
    <scope>NUCLEOTIDE SEQUENCE</scope>
    <source>
        <strain evidence="1">CBS 892.96</strain>
    </source>
</reference>
<proteinExistence type="predicted"/>
<name>A0AAN6W683_9PEZI</name>
<dbReference type="AlphaFoldDB" id="A0AAN6W683"/>
<sequence>MLQMRPQVFAATPFNNDVNEVVGRAPMNDSGEMTYFEKNPLILLKQAAAYAISYSTRYVALFDWNTLILIHFKDLSVVNKYCGDGIETTVIRNQGHMRMALLGFLQLALAQPAVV</sequence>
<evidence type="ECO:0000313" key="1">
    <source>
        <dbReference type="EMBL" id="KAK4175901.1"/>
    </source>
</evidence>
<organism evidence="1 2">
    <name type="scientific">Triangularia setosa</name>
    <dbReference type="NCBI Taxonomy" id="2587417"/>
    <lineage>
        <taxon>Eukaryota</taxon>
        <taxon>Fungi</taxon>
        <taxon>Dikarya</taxon>
        <taxon>Ascomycota</taxon>
        <taxon>Pezizomycotina</taxon>
        <taxon>Sordariomycetes</taxon>
        <taxon>Sordariomycetidae</taxon>
        <taxon>Sordariales</taxon>
        <taxon>Podosporaceae</taxon>
        <taxon>Triangularia</taxon>
    </lineage>
</organism>
<accession>A0AAN6W683</accession>
<comment type="caution">
    <text evidence="1">The sequence shown here is derived from an EMBL/GenBank/DDBJ whole genome shotgun (WGS) entry which is preliminary data.</text>
</comment>
<keyword evidence="2" id="KW-1185">Reference proteome</keyword>
<gene>
    <name evidence="1" type="ORF">QBC36DRAFT_378940</name>
</gene>
<evidence type="ECO:0000313" key="2">
    <source>
        <dbReference type="Proteomes" id="UP001302321"/>
    </source>
</evidence>
<dbReference type="Proteomes" id="UP001302321">
    <property type="component" value="Unassembled WGS sequence"/>
</dbReference>